<dbReference type="Pfam" id="PF01585">
    <property type="entry name" value="G-patch"/>
    <property type="match status" value="1"/>
</dbReference>
<dbReference type="GeneID" id="37020123"/>
<dbReference type="GO" id="GO:0005634">
    <property type="term" value="C:nucleus"/>
    <property type="evidence" value="ECO:0007669"/>
    <property type="project" value="TreeGrafter"/>
</dbReference>
<organism evidence="3 4">
    <name type="scientific">Meira miltonrushii</name>
    <dbReference type="NCBI Taxonomy" id="1280837"/>
    <lineage>
        <taxon>Eukaryota</taxon>
        <taxon>Fungi</taxon>
        <taxon>Dikarya</taxon>
        <taxon>Basidiomycota</taxon>
        <taxon>Ustilaginomycotina</taxon>
        <taxon>Exobasidiomycetes</taxon>
        <taxon>Exobasidiales</taxon>
        <taxon>Brachybasidiaceae</taxon>
        <taxon>Meira</taxon>
    </lineage>
</organism>
<feature type="compositionally biased region" description="Basic and acidic residues" evidence="1">
    <location>
        <begin position="314"/>
        <end position="324"/>
    </location>
</feature>
<keyword evidence="4" id="KW-1185">Reference proteome</keyword>
<feature type="region of interest" description="Disordered" evidence="1">
    <location>
        <begin position="765"/>
        <end position="848"/>
    </location>
</feature>
<dbReference type="PANTHER" id="PTHR13384">
    <property type="entry name" value="G PATCH DOMAIN-CONTAINING PROTEIN 1"/>
    <property type="match status" value="1"/>
</dbReference>
<feature type="region of interest" description="Disordered" evidence="1">
    <location>
        <begin position="128"/>
        <end position="151"/>
    </location>
</feature>
<dbReference type="STRING" id="1280837.A0A316VLC0"/>
<dbReference type="EMBL" id="KZ819602">
    <property type="protein sequence ID" value="PWN37868.1"/>
    <property type="molecule type" value="Genomic_DNA"/>
</dbReference>
<feature type="region of interest" description="Disordered" evidence="1">
    <location>
        <begin position="266"/>
        <end position="344"/>
    </location>
</feature>
<feature type="region of interest" description="Disordered" evidence="1">
    <location>
        <begin position="81"/>
        <end position="114"/>
    </location>
</feature>
<evidence type="ECO:0000313" key="4">
    <source>
        <dbReference type="Proteomes" id="UP000245771"/>
    </source>
</evidence>
<feature type="compositionally biased region" description="Basic residues" evidence="1">
    <location>
        <begin position="789"/>
        <end position="803"/>
    </location>
</feature>
<feature type="compositionally biased region" description="Basic and acidic residues" evidence="1">
    <location>
        <begin position="640"/>
        <end position="651"/>
    </location>
</feature>
<gene>
    <name evidence="3" type="ORF">FA14DRAFT_159713</name>
</gene>
<dbReference type="PROSITE" id="PS50174">
    <property type="entry name" value="G_PATCH"/>
    <property type="match status" value="1"/>
</dbReference>
<dbReference type="InParanoid" id="A0A316VLC0"/>
<dbReference type="RefSeq" id="XP_025358170.1">
    <property type="nucleotide sequence ID" value="XM_025498342.1"/>
</dbReference>
<feature type="domain" description="G-patch" evidence="2">
    <location>
        <begin position="174"/>
        <end position="194"/>
    </location>
</feature>
<feature type="compositionally biased region" description="Acidic residues" evidence="1">
    <location>
        <begin position="282"/>
        <end position="291"/>
    </location>
</feature>
<protein>
    <submittedName>
        <fullName evidence="3">DUF1604-domain-containing protein</fullName>
    </submittedName>
</protein>
<feature type="compositionally biased region" description="Polar residues" evidence="1">
    <location>
        <begin position="390"/>
        <end position="403"/>
    </location>
</feature>
<sequence length="848" mass="94431">MATERLRKRLDDGQAGRSNNVNENFCLIGTPLPSLDSKKRDPNEYKPIWQQEVYDDQGRRRFHGAFTGGFSAGYYNTVGSKEGWQPSTFRSSRKDKERSGNKYKQSNAEDFMDEEDLQSYRDGRGALKANDDFLGQSSAQNERDVGRDPLTGLLGMQSEEMRTSNSESNISIQKTSLGTRLLQRMGWREGQGLGAWLSLDRLRRLGTLLGIPVKDTERNDSSSNLYPPPDTAMVVPSSSHIGTQGLGWEIAGPPSTLAELLKRKHGDSISNKPRGGFGIGALEDDSDDEGEVYSTGHRIQDSTLNRKAKQAKGQRSEGSQKHGESLSVDLDEKEQRGRWHDGTPMIPGFILSDEMMEEKSVSASITVPKDWQPDPNRVWKNASSGSAASTQTSHVPPSTSSHRASMFGEARIPGPPPSITDYLSEKDHERLEKAKLAAKASTSSQSITPPSRDPIIPELDPVVAKAALQGFIPFENDKDKQARYRTYLQAQVDQDKSLRAPPGQSIEEFERELREFSRSAAIFKPMNTMMASRFETALKSDQSSAKQMEPGLYTPANRLASSTEKAKTAVEDKESLIENMTSIQRNAKMGLFGPDTTRETKKWVPARLLCKRFNVPHPFPQEMANEDVASTGSENFDEFGESKERRKEDVTKNVNARWEASKRQLQQLAANRNRENGSKEAASAAAHDDPGNSKEFTPSEASGEKISDFDLAKVGLGEMKDDKDESSYVKPSIDLFKFIFAEGEQMPSDADRFAEEMATVEVPSKLLFKPRKRPDTEEAESSQIDTTGKRKKSSDKKSNKRQIRGSLTFNMEEDEDNTEFQLKKSKKSHSDLSKPFGGKPKASDLFDD</sequence>
<dbReference type="FunCoup" id="A0A316VLC0">
    <property type="interactions" value="144"/>
</dbReference>
<dbReference type="Pfam" id="PF26093">
    <property type="entry name" value="HTH_TGH"/>
    <property type="match status" value="1"/>
</dbReference>
<proteinExistence type="predicted"/>
<dbReference type="OrthoDB" id="20507at2759"/>
<dbReference type="AlphaFoldDB" id="A0A316VLC0"/>
<dbReference type="Pfam" id="PF07713">
    <property type="entry name" value="DUF1604"/>
    <property type="match status" value="1"/>
</dbReference>
<feature type="region of interest" description="Disordered" evidence="1">
    <location>
        <begin position="621"/>
        <end position="657"/>
    </location>
</feature>
<feature type="region of interest" description="Disordered" evidence="1">
    <location>
        <begin position="367"/>
        <end position="403"/>
    </location>
</feature>
<evidence type="ECO:0000313" key="3">
    <source>
        <dbReference type="EMBL" id="PWN37868.1"/>
    </source>
</evidence>
<dbReference type="Proteomes" id="UP000245771">
    <property type="component" value="Unassembled WGS sequence"/>
</dbReference>
<reference evidence="3 4" key="1">
    <citation type="journal article" date="2018" name="Mol. Biol. Evol.">
        <title>Broad Genomic Sampling Reveals a Smut Pathogenic Ancestry of the Fungal Clade Ustilaginomycotina.</title>
        <authorList>
            <person name="Kijpornyongpan T."/>
            <person name="Mondo S.J."/>
            <person name="Barry K."/>
            <person name="Sandor L."/>
            <person name="Lee J."/>
            <person name="Lipzen A."/>
            <person name="Pangilinan J."/>
            <person name="LaButti K."/>
            <person name="Hainaut M."/>
            <person name="Henrissat B."/>
            <person name="Grigoriev I.V."/>
            <person name="Spatafora J.W."/>
            <person name="Aime M.C."/>
        </authorList>
    </citation>
    <scope>NUCLEOTIDE SEQUENCE [LARGE SCALE GENOMIC DNA]</scope>
    <source>
        <strain evidence="3 4">MCA 3882</strain>
    </source>
</reference>
<evidence type="ECO:0000256" key="1">
    <source>
        <dbReference type="SAM" id="MobiDB-lite"/>
    </source>
</evidence>
<dbReference type="InterPro" id="IPR011666">
    <property type="entry name" value="DUF1604"/>
</dbReference>
<evidence type="ECO:0000259" key="2">
    <source>
        <dbReference type="PROSITE" id="PS50174"/>
    </source>
</evidence>
<feature type="compositionally biased region" description="Basic and acidic residues" evidence="1">
    <location>
        <begin position="702"/>
        <end position="711"/>
    </location>
</feature>
<accession>A0A316VLC0</accession>
<feature type="region of interest" description="Disordered" evidence="1">
    <location>
        <begin position="1"/>
        <end position="22"/>
    </location>
</feature>
<feature type="region of interest" description="Disordered" evidence="1">
    <location>
        <begin position="669"/>
        <end position="711"/>
    </location>
</feature>
<name>A0A316VLC0_9BASI</name>
<dbReference type="PANTHER" id="PTHR13384:SF19">
    <property type="entry name" value="G PATCH DOMAIN-CONTAINING PROTEIN 1"/>
    <property type="match status" value="1"/>
</dbReference>
<dbReference type="GO" id="GO:0006397">
    <property type="term" value="P:mRNA processing"/>
    <property type="evidence" value="ECO:0007669"/>
    <property type="project" value="InterPro"/>
</dbReference>
<dbReference type="GO" id="GO:0003723">
    <property type="term" value="F:RNA binding"/>
    <property type="evidence" value="ECO:0007669"/>
    <property type="project" value="TreeGrafter"/>
</dbReference>
<dbReference type="InterPro" id="IPR000467">
    <property type="entry name" value="G_patch_dom"/>
</dbReference>